<keyword evidence="3" id="KW-0810">Translation regulation</keyword>
<dbReference type="AlphaFoldDB" id="A0A975BAH2"/>
<protein>
    <recommendedName>
        <fullName evidence="2">Integration host factor subunit alpha</fullName>
    </recommendedName>
</protein>
<dbReference type="GO" id="GO:0006355">
    <property type="term" value="P:regulation of DNA-templated transcription"/>
    <property type="evidence" value="ECO:0007669"/>
    <property type="project" value="InterPro"/>
</dbReference>
<dbReference type="RefSeq" id="WP_207687596.1">
    <property type="nucleotide sequence ID" value="NZ_CP061799.1"/>
</dbReference>
<organism evidence="9 10">
    <name type="scientific">Desulfonema limicola</name>
    <dbReference type="NCBI Taxonomy" id="45656"/>
    <lineage>
        <taxon>Bacteria</taxon>
        <taxon>Pseudomonadati</taxon>
        <taxon>Thermodesulfobacteriota</taxon>
        <taxon>Desulfobacteria</taxon>
        <taxon>Desulfobacterales</taxon>
        <taxon>Desulfococcaceae</taxon>
        <taxon>Desulfonema</taxon>
    </lineage>
</organism>
<dbReference type="Proteomes" id="UP000663720">
    <property type="component" value="Chromosome"/>
</dbReference>
<dbReference type="EMBL" id="CP061799">
    <property type="protein sequence ID" value="QTA81575.1"/>
    <property type="molecule type" value="Genomic_DNA"/>
</dbReference>
<evidence type="ECO:0000256" key="3">
    <source>
        <dbReference type="ARBA" id="ARBA00022845"/>
    </source>
</evidence>
<dbReference type="GO" id="GO:0030527">
    <property type="term" value="F:structural constituent of chromatin"/>
    <property type="evidence" value="ECO:0007669"/>
    <property type="project" value="InterPro"/>
</dbReference>
<sequence>MTLTKAMIIDNIQNELKYSKKESTDVIEALLEIMKKSMENGEDVLISGFGKFCVKDKKKRRGRNPATGDDMMLDPRRVVTFKCSGKLRDKVNKKQP</sequence>
<dbReference type="CDD" id="cd13835">
    <property type="entry name" value="IHF_A"/>
    <property type="match status" value="1"/>
</dbReference>
<dbReference type="GO" id="GO:0006310">
    <property type="term" value="P:DNA recombination"/>
    <property type="evidence" value="ECO:0007669"/>
    <property type="project" value="UniProtKB-KW"/>
</dbReference>
<keyword evidence="6" id="KW-0804">Transcription</keyword>
<keyword evidence="7" id="KW-0233">DNA recombination</keyword>
<keyword evidence="10" id="KW-1185">Reference proteome</keyword>
<evidence type="ECO:0000256" key="1">
    <source>
        <dbReference type="ARBA" id="ARBA00010529"/>
    </source>
</evidence>
<dbReference type="InterPro" id="IPR005684">
    <property type="entry name" value="IHF_alpha"/>
</dbReference>
<name>A0A975BAH2_9BACT</name>
<evidence type="ECO:0000313" key="9">
    <source>
        <dbReference type="EMBL" id="QTA81575.1"/>
    </source>
</evidence>
<dbReference type="Pfam" id="PF00216">
    <property type="entry name" value="Bac_DNA_binding"/>
    <property type="match status" value="1"/>
</dbReference>
<evidence type="ECO:0000256" key="4">
    <source>
        <dbReference type="ARBA" id="ARBA00023015"/>
    </source>
</evidence>
<dbReference type="SMART" id="SM00411">
    <property type="entry name" value="BHL"/>
    <property type="match status" value="1"/>
</dbReference>
<gene>
    <name evidence="9" type="ORF">dnl_39130</name>
</gene>
<dbReference type="GO" id="GO:0003677">
    <property type="term" value="F:DNA binding"/>
    <property type="evidence" value="ECO:0007669"/>
    <property type="project" value="UniProtKB-KW"/>
</dbReference>
<dbReference type="InterPro" id="IPR000119">
    <property type="entry name" value="Hist_DNA-bd"/>
</dbReference>
<proteinExistence type="inferred from homology"/>
<accession>A0A975BAH2</accession>
<dbReference type="PRINTS" id="PR01727">
    <property type="entry name" value="DNABINDINGHU"/>
</dbReference>
<dbReference type="InterPro" id="IPR020816">
    <property type="entry name" value="Histone-like_DNA-bd_CS"/>
</dbReference>
<evidence type="ECO:0000256" key="8">
    <source>
        <dbReference type="RuleBase" id="RU003939"/>
    </source>
</evidence>
<dbReference type="KEGG" id="dli:dnl_39130"/>
<evidence type="ECO:0000256" key="5">
    <source>
        <dbReference type="ARBA" id="ARBA00023125"/>
    </source>
</evidence>
<dbReference type="SUPFAM" id="SSF47729">
    <property type="entry name" value="IHF-like DNA-binding proteins"/>
    <property type="match status" value="1"/>
</dbReference>
<evidence type="ECO:0000256" key="6">
    <source>
        <dbReference type="ARBA" id="ARBA00023163"/>
    </source>
</evidence>
<dbReference type="Gene3D" id="4.10.520.10">
    <property type="entry name" value="IHF-like DNA-binding proteins"/>
    <property type="match status" value="1"/>
</dbReference>
<reference evidence="9" key="1">
    <citation type="journal article" date="2021" name="Microb. Physiol.">
        <title>Proteogenomic Insights into the Physiology of Marine, Sulfate-Reducing, Filamentous Desulfonema limicola and Desulfonema magnum.</title>
        <authorList>
            <person name="Schnaars V."/>
            <person name="Wohlbrand L."/>
            <person name="Scheve S."/>
            <person name="Hinrichs C."/>
            <person name="Reinhardt R."/>
            <person name="Rabus R."/>
        </authorList>
    </citation>
    <scope>NUCLEOTIDE SEQUENCE</scope>
    <source>
        <strain evidence="9">5ac10</strain>
    </source>
</reference>
<comment type="similarity">
    <text evidence="1 8">Belongs to the bacterial histone-like protein family.</text>
</comment>
<dbReference type="PROSITE" id="PS00045">
    <property type="entry name" value="HISTONE_LIKE"/>
    <property type="match status" value="1"/>
</dbReference>
<keyword evidence="4" id="KW-0805">Transcription regulation</keyword>
<evidence type="ECO:0000313" key="10">
    <source>
        <dbReference type="Proteomes" id="UP000663720"/>
    </source>
</evidence>
<evidence type="ECO:0000256" key="2">
    <source>
        <dbReference type="ARBA" id="ARBA00018329"/>
    </source>
</evidence>
<dbReference type="PANTHER" id="PTHR33175">
    <property type="entry name" value="DNA-BINDING PROTEIN HU"/>
    <property type="match status" value="1"/>
</dbReference>
<dbReference type="InterPro" id="IPR010992">
    <property type="entry name" value="IHF-like_DNA-bd_dom_sf"/>
</dbReference>
<dbReference type="GO" id="GO:0005829">
    <property type="term" value="C:cytosol"/>
    <property type="evidence" value="ECO:0007669"/>
    <property type="project" value="TreeGrafter"/>
</dbReference>
<keyword evidence="5 9" id="KW-0238">DNA-binding</keyword>
<dbReference type="PANTHER" id="PTHR33175:SF2">
    <property type="entry name" value="INTEGRATION HOST FACTOR SUBUNIT ALPHA"/>
    <property type="match status" value="1"/>
</dbReference>
<dbReference type="GO" id="GO:0009893">
    <property type="term" value="P:positive regulation of metabolic process"/>
    <property type="evidence" value="ECO:0007669"/>
    <property type="project" value="UniProtKB-ARBA"/>
</dbReference>
<dbReference type="GO" id="GO:0006417">
    <property type="term" value="P:regulation of translation"/>
    <property type="evidence" value="ECO:0007669"/>
    <property type="project" value="UniProtKB-KW"/>
</dbReference>
<evidence type="ECO:0000256" key="7">
    <source>
        <dbReference type="ARBA" id="ARBA00023172"/>
    </source>
</evidence>